<evidence type="ECO:0000313" key="3">
    <source>
        <dbReference type="Proteomes" id="UP000549695"/>
    </source>
</evidence>
<proteinExistence type="predicted"/>
<accession>A0A852VWY4</accession>
<dbReference type="RefSeq" id="WP_179760555.1">
    <property type="nucleotide sequence ID" value="NZ_BAAAJZ010000008.1"/>
</dbReference>
<dbReference type="AlphaFoldDB" id="A0A852VWY4"/>
<name>A0A852VWY4_PSEA5</name>
<gene>
    <name evidence="2" type="ORF">HDA37_001262</name>
</gene>
<comment type="caution">
    <text evidence="2">The sequence shown here is derived from an EMBL/GenBank/DDBJ whole genome shotgun (WGS) entry which is preliminary data.</text>
</comment>
<feature type="region of interest" description="Disordered" evidence="1">
    <location>
        <begin position="114"/>
        <end position="133"/>
    </location>
</feature>
<dbReference type="GeneID" id="98051065"/>
<keyword evidence="3" id="KW-1185">Reference proteome</keyword>
<dbReference type="EMBL" id="JACCCZ010000001">
    <property type="protein sequence ID" value="NYG00977.1"/>
    <property type="molecule type" value="Genomic_DNA"/>
</dbReference>
<sequence>MRDLPVVLDGYKLTVVEPPAPKTRQDANGAEVPVTDRDGVTQFVVSLFAKLQVQAGQRAPKGEEIKVTLTTDPGDGFGEDARVQLIDPKINPYSIESADGRTVSGIAFKAMGLKHAHPAPAPMRRGKDDENHS</sequence>
<evidence type="ECO:0000313" key="2">
    <source>
        <dbReference type="EMBL" id="NYG00977.1"/>
    </source>
</evidence>
<protein>
    <submittedName>
        <fullName evidence="2">Multidrug efflux pump subunit AcrA (Membrane-fusion protein)</fullName>
    </submittedName>
</protein>
<reference evidence="2 3" key="1">
    <citation type="submission" date="2020-07" db="EMBL/GenBank/DDBJ databases">
        <title>Sequencing the genomes of 1000 actinobacteria strains.</title>
        <authorList>
            <person name="Klenk H.-P."/>
        </authorList>
    </citation>
    <scope>NUCLEOTIDE SEQUENCE [LARGE SCALE GENOMIC DNA]</scope>
    <source>
        <strain evidence="2 3">DSM 44749</strain>
    </source>
</reference>
<evidence type="ECO:0000256" key="1">
    <source>
        <dbReference type="SAM" id="MobiDB-lite"/>
    </source>
</evidence>
<dbReference type="Proteomes" id="UP000549695">
    <property type="component" value="Unassembled WGS sequence"/>
</dbReference>
<organism evidence="2 3">
    <name type="scientific">Pseudonocardia alni</name>
    <name type="common">Amycolata alni</name>
    <dbReference type="NCBI Taxonomy" id="33907"/>
    <lineage>
        <taxon>Bacteria</taxon>
        <taxon>Bacillati</taxon>
        <taxon>Actinomycetota</taxon>
        <taxon>Actinomycetes</taxon>
        <taxon>Pseudonocardiales</taxon>
        <taxon>Pseudonocardiaceae</taxon>
        <taxon>Pseudonocardia</taxon>
    </lineage>
</organism>